<dbReference type="Proteomes" id="UP000001511">
    <property type="component" value="Plasmid pAzo02"/>
</dbReference>
<geneLocation type="plasmid" evidence="1 2">
    <name>pAzo02</name>
</geneLocation>
<protein>
    <submittedName>
        <fullName evidence="1">Uncharacterized protein</fullName>
    </submittedName>
</protein>
<name>D7E5Q7_NOSA0</name>
<sequence>MVQNLAIFEVKAQLYLYKTRIILVLEHTFYPLGSYQEKLHLN</sequence>
<dbReference type="KEGG" id="naz:Aazo_5352"/>
<keyword evidence="2" id="KW-1185">Reference proteome</keyword>
<gene>
    <name evidence="1" type="ordered locus">Aazo_5352</name>
</gene>
<dbReference type="AlphaFoldDB" id="D7E5Q7"/>
<evidence type="ECO:0000313" key="1">
    <source>
        <dbReference type="EMBL" id="ADI66316.1"/>
    </source>
</evidence>
<keyword evidence="1" id="KW-0614">Plasmid</keyword>
<proteinExistence type="predicted"/>
<dbReference type="HOGENOM" id="CLU_3254872_0_0_3"/>
<evidence type="ECO:0000313" key="2">
    <source>
        <dbReference type="Proteomes" id="UP000001511"/>
    </source>
</evidence>
<dbReference type="EMBL" id="CP002061">
    <property type="protein sequence ID" value="ADI66316.1"/>
    <property type="molecule type" value="Genomic_DNA"/>
</dbReference>
<accession>D7E5Q7</accession>
<reference evidence="1 2" key="1">
    <citation type="journal article" date="2010" name="PLoS ONE">
        <title>Genome erosion in a nitrogen-fixing vertically transmitted endosymbiotic multicellular cyanobacterium.</title>
        <authorList>
            <person name="Ran L."/>
            <person name="Larsson J."/>
            <person name="Vigil-Stenman T."/>
            <person name="Nylander J.A."/>
            <person name="Ininbergs K."/>
            <person name="Zheng W.W."/>
            <person name="Lapidus A."/>
            <person name="Lowry S."/>
            <person name="Haselkorn R."/>
            <person name="Bergman B."/>
        </authorList>
    </citation>
    <scope>NUCLEOTIDE SEQUENCE [LARGE SCALE GENOMIC DNA]</scope>
    <source>
        <strain evidence="2">0708</strain>
        <plasmid evidence="2">Plasmid pAzo02</plasmid>
    </source>
</reference>
<organism evidence="1 2">
    <name type="scientific">Nostoc azollae (strain 0708)</name>
    <name type="common">Anabaena azollae (strain 0708)</name>
    <dbReference type="NCBI Taxonomy" id="551115"/>
    <lineage>
        <taxon>Bacteria</taxon>
        <taxon>Bacillati</taxon>
        <taxon>Cyanobacteriota</taxon>
        <taxon>Cyanophyceae</taxon>
        <taxon>Nostocales</taxon>
        <taxon>Nostocaceae</taxon>
        <taxon>Trichormus</taxon>
    </lineage>
</organism>